<comment type="caution">
    <text evidence="2">The sequence shown here is derived from an EMBL/GenBank/DDBJ whole genome shotgun (WGS) entry which is preliminary data.</text>
</comment>
<dbReference type="Gene3D" id="2.40.30.170">
    <property type="match status" value="1"/>
</dbReference>
<name>A0A839GIS5_9BACT</name>
<keyword evidence="3" id="KW-1185">Reference proteome</keyword>
<organism evidence="2 3">
    <name type="scientific">Rufibacter quisquiliarum</name>
    <dbReference type="NCBI Taxonomy" id="1549639"/>
    <lineage>
        <taxon>Bacteria</taxon>
        <taxon>Pseudomonadati</taxon>
        <taxon>Bacteroidota</taxon>
        <taxon>Cytophagia</taxon>
        <taxon>Cytophagales</taxon>
        <taxon>Hymenobacteraceae</taxon>
        <taxon>Rufibacter</taxon>
    </lineage>
</organism>
<evidence type="ECO:0000313" key="3">
    <source>
        <dbReference type="Proteomes" id="UP000563094"/>
    </source>
</evidence>
<dbReference type="EMBL" id="JACJIQ010000008">
    <property type="protein sequence ID" value="MBA9077603.1"/>
    <property type="molecule type" value="Genomic_DNA"/>
</dbReference>
<proteinExistence type="predicted"/>
<feature type="domain" description="AprE-like beta-barrel" evidence="1">
    <location>
        <begin position="21"/>
        <end position="101"/>
    </location>
</feature>
<sequence length="122" mass="13722">MEVNKPLFYIAKAEAGGYWGEFQVGQSGMGKVQLGQKVIVRLDAFPYQEHGYLKGRIEYLSDFTSGDTSYLAKVSFPEGLVTTHKKQLLLKDGLVANAEIVAKERTLIARLFNSLAPFWEKY</sequence>
<dbReference type="Proteomes" id="UP000563094">
    <property type="component" value="Unassembled WGS sequence"/>
</dbReference>
<dbReference type="Pfam" id="PF26002">
    <property type="entry name" value="Beta-barrel_AprE"/>
    <property type="match status" value="1"/>
</dbReference>
<evidence type="ECO:0000313" key="2">
    <source>
        <dbReference type="EMBL" id="MBA9077603.1"/>
    </source>
</evidence>
<evidence type="ECO:0000259" key="1">
    <source>
        <dbReference type="Pfam" id="PF26002"/>
    </source>
</evidence>
<accession>A0A839GIS5</accession>
<protein>
    <recommendedName>
        <fullName evidence="1">AprE-like beta-barrel domain-containing protein</fullName>
    </recommendedName>
</protein>
<dbReference type="RefSeq" id="WP_182513094.1">
    <property type="nucleotide sequence ID" value="NZ_JACJIQ010000008.1"/>
</dbReference>
<dbReference type="PRINTS" id="PR01490">
    <property type="entry name" value="RTXTOXIND"/>
</dbReference>
<dbReference type="AlphaFoldDB" id="A0A839GIS5"/>
<gene>
    <name evidence="2" type="ORF">FHS90_002321</name>
</gene>
<dbReference type="InterPro" id="IPR058982">
    <property type="entry name" value="Beta-barrel_AprE"/>
</dbReference>
<reference evidence="2 3" key="1">
    <citation type="submission" date="2020-08" db="EMBL/GenBank/DDBJ databases">
        <title>Genomic Encyclopedia of Type Strains, Phase IV (KMG-IV): sequencing the most valuable type-strain genomes for metagenomic binning, comparative biology and taxonomic classification.</title>
        <authorList>
            <person name="Goeker M."/>
        </authorList>
    </citation>
    <scope>NUCLEOTIDE SEQUENCE [LARGE SCALE GENOMIC DNA]</scope>
    <source>
        <strain evidence="2 3">DSM 29854</strain>
    </source>
</reference>